<evidence type="ECO:0000256" key="1">
    <source>
        <dbReference type="SAM" id="MobiDB-lite"/>
    </source>
</evidence>
<dbReference type="SUPFAM" id="SSF50044">
    <property type="entry name" value="SH3-domain"/>
    <property type="match status" value="1"/>
</dbReference>
<evidence type="ECO:0000256" key="2">
    <source>
        <dbReference type="SAM" id="Phobius"/>
    </source>
</evidence>
<dbReference type="Proteomes" id="UP000193920">
    <property type="component" value="Unassembled WGS sequence"/>
</dbReference>
<feature type="region of interest" description="Disordered" evidence="1">
    <location>
        <begin position="198"/>
        <end position="219"/>
    </location>
</feature>
<evidence type="ECO:0000313" key="4">
    <source>
        <dbReference type="EMBL" id="ORY79648.1"/>
    </source>
</evidence>
<sequence>MSIIKCIFLCLLYLTYIKVSTEIIIGGDSKLYDSLTKSQYKVGEEVVFFKYTNIKGVISNECITVYDHTLYFSDNSPVSDVDFYFKTKDTIVAIIPDVPPGEDYSIAFKISPNSDSYLYSKRFNIIPGGKVKKLPTMKDACGIKRVSIFGEVVVPSSKTVKANKQTSKASKATNKQTSKTIIASKTITTSITTSSTTASVTSTETAQKSQNSNNKYNEKMTSVDNEVKATSDNLKQNSQSNENKSNWLNHLIVFVTGVCFCGLFVIGYSYVNKKGKKEKSVISENRYYDDKMNGYISLPKESNNNNIAFTILSDNEYKQNIKNNNYKDLNHNHSIDIRNINVNDYVASDVIPNKFNNARNDNNNVDAKLLSSPQLDKRFTLLSNASLVPSSHLFSSATSTSLQNYPVNSPSVNVLEPIETPSTEIKFVATSSYQPKNNNEISISTLDIIYVVGYIDEEYAQILNITTNNYGIISISELNKIQP</sequence>
<keyword evidence="5" id="KW-1185">Reference proteome</keyword>
<dbReference type="InterPro" id="IPR036028">
    <property type="entry name" value="SH3-like_dom_sf"/>
</dbReference>
<feature type="chain" id="PRO_5012169293" evidence="3">
    <location>
        <begin position="22"/>
        <end position="483"/>
    </location>
</feature>
<evidence type="ECO:0000313" key="5">
    <source>
        <dbReference type="Proteomes" id="UP000193920"/>
    </source>
</evidence>
<feature type="transmembrane region" description="Helical" evidence="2">
    <location>
        <begin position="247"/>
        <end position="271"/>
    </location>
</feature>
<feature type="compositionally biased region" description="Polar residues" evidence="1">
    <location>
        <begin position="204"/>
        <end position="219"/>
    </location>
</feature>
<keyword evidence="2" id="KW-0812">Transmembrane</keyword>
<evidence type="ECO:0000256" key="3">
    <source>
        <dbReference type="SAM" id="SignalP"/>
    </source>
</evidence>
<keyword evidence="2" id="KW-1133">Transmembrane helix</keyword>
<reference evidence="4 5" key="1">
    <citation type="submission" date="2016-08" db="EMBL/GenBank/DDBJ databases">
        <title>A Parts List for Fungal Cellulosomes Revealed by Comparative Genomics.</title>
        <authorList>
            <consortium name="DOE Joint Genome Institute"/>
            <person name="Haitjema C.H."/>
            <person name="Gilmore S.P."/>
            <person name="Henske J.K."/>
            <person name="Solomon K.V."/>
            <person name="De Groot R."/>
            <person name="Kuo A."/>
            <person name="Mondo S.J."/>
            <person name="Salamov A.A."/>
            <person name="Labutti K."/>
            <person name="Zhao Z."/>
            <person name="Chiniquy J."/>
            <person name="Barry K."/>
            <person name="Brewer H.M."/>
            <person name="Purvine S.O."/>
            <person name="Wright A.T."/>
            <person name="Boxma B."/>
            <person name="Van Alen T."/>
            <person name="Hackstein J.H."/>
            <person name="Baker S.E."/>
            <person name="Grigoriev I.V."/>
            <person name="O'Malley M.A."/>
        </authorList>
    </citation>
    <scope>NUCLEOTIDE SEQUENCE [LARGE SCALE GENOMIC DNA]</scope>
    <source>
        <strain evidence="4 5">G1</strain>
    </source>
</reference>
<accession>A0A1Y2F6W8</accession>
<comment type="caution">
    <text evidence="4">The sequence shown here is derived from an EMBL/GenBank/DDBJ whole genome shotgun (WGS) entry which is preliminary data.</text>
</comment>
<dbReference type="EMBL" id="MCOG01000014">
    <property type="protein sequence ID" value="ORY79648.1"/>
    <property type="molecule type" value="Genomic_DNA"/>
</dbReference>
<dbReference type="OrthoDB" id="10571654at2759"/>
<keyword evidence="3" id="KW-0732">Signal</keyword>
<organism evidence="4 5">
    <name type="scientific">Neocallimastix californiae</name>
    <dbReference type="NCBI Taxonomy" id="1754190"/>
    <lineage>
        <taxon>Eukaryota</taxon>
        <taxon>Fungi</taxon>
        <taxon>Fungi incertae sedis</taxon>
        <taxon>Chytridiomycota</taxon>
        <taxon>Chytridiomycota incertae sedis</taxon>
        <taxon>Neocallimastigomycetes</taxon>
        <taxon>Neocallimastigales</taxon>
        <taxon>Neocallimastigaceae</taxon>
        <taxon>Neocallimastix</taxon>
    </lineage>
</organism>
<gene>
    <name evidence="4" type="ORF">LY90DRAFT_664710</name>
</gene>
<feature type="signal peptide" evidence="3">
    <location>
        <begin position="1"/>
        <end position="21"/>
    </location>
</feature>
<dbReference type="AlphaFoldDB" id="A0A1Y2F6W8"/>
<name>A0A1Y2F6W8_9FUNG</name>
<keyword evidence="2" id="KW-0472">Membrane</keyword>
<proteinExistence type="predicted"/>
<protein>
    <submittedName>
        <fullName evidence="4">Uncharacterized protein</fullName>
    </submittedName>
</protein>